<feature type="binding site" evidence="14">
    <location>
        <position position="262"/>
    </location>
    <ligand>
        <name>NAD(+)</name>
        <dbReference type="ChEBI" id="CHEBI:57540"/>
    </ligand>
</feature>
<feature type="domain" description="Pyridine nucleotide-disulphide oxidoreductase dimerisation" evidence="17">
    <location>
        <begin position="337"/>
        <end position="445"/>
    </location>
</feature>
<name>A0A4R9BRB2_9MICO</name>
<feature type="domain" description="FAD/NAD(P)-binding" evidence="18">
    <location>
        <begin position="6"/>
        <end position="317"/>
    </location>
</feature>
<evidence type="ECO:0000256" key="13">
    <source>
        <dbReference type="PIRSR" id="PIRSR000350-2"/>
    </source>
</evidence>
<evidence type="ECO:0000256" key="2">
    <source>
        <dbReference type="ARBA" id="ARBA00007532"/>
    </source>
</evidence>
<sequence length="457" mass="47723">MSEQNFDIVVLGGGSGGYAAALRAVQLGFTVGLIEKGKLGGTCLHVGCIPTKALLHSAEVADVSREAAKYGVKTAFEGIDIAAVTAFREGIVASKYKGLQGLVKARGITVIEGEGHLVSPTTVQVGDDLIVGKNVILATGSYSRSLPGLEIGGRVITSETALALDYVPKKVAVLGGGVIGVEFASVWKSFGAEVTIIEALPHLVPNEEESISKQLERAFRKRGIEYSLGIRFQSVTQSDSGVVVTLENGTTVEADLLLVAVGRGPVTAGLGFDEVGITLDRGFVITDDRLATNIPGVYAVGDIVPGLQLAHRGFQQGIFVAEEIAGLNPIIVEDLNIPKVTYSDPEVASVGYSEAKAADKFGADQISTYEYNLGGNGKSSILGTAGSVKLVRVKDGPIVGIHMIGARVGELIGEGQLVVNWEAYPEDIAPFLHAHPTQNEALGEAFLALAGKPLHAM</sequence>
<keyword evidence="11 16" id="KW-0676">Redox-active center</keyword>
<feature type="binding site" evidence="14">
    <location>
        <begin position="175"/>
        <end position="182"/>
    </location>
    <ligand>
        <name>NAD(+)</name>
        <dbReference type="ChEBI" id="CHEBI:57540"/>
    </ligand>
</feature>
<evidence type="ECO:0000256" key="8">
    <source>
        <dbReference type="ARBA" id="ARBA00023002"/>
    </source>
</evidence>
<evidence type="ECO:0000259" key="18">
    <source>
        <dbReference type="Pfam" id="PF07992"/>
    </source>
</evidence>
<keyword evidence="10" id="KW-1015">Disulfide bond</keyword>
<evidence type="ECO:0000256" key="16">
    <source>
        <dbReference type="RuleBase" id="RU003692"/>
    </source>
</evidence>
<keyword evidence="5" id="KW-0963">Cytoplasm</keyword>
<comment type="miscellaneous">
    <text evidence="16">The active site is a redox-active disulfide bond.</text>
</comment>
<gene>
    <name evidence="19" type="primary">lpdA</name>
    <name evidence="19" type="ORF">E3T51_08065</name>
</gene>
<keyword evidence="7 14" id="KW-0274">FAD</keyword>
<evidence type="ECO:0000256" key="15">
    <source>
        <dbReference type="PIRSR" id="PIRSR000350-4"/>
    </source>
</evidence>
<proteinExistence type="inferred from homology"/>
<comment type="subcellular location">
    <subcellularLocation>
        <location evidence="1">Cytoplasm</location>
    </subcellularLocation>
</comment>
<dbReference type="InterPro" id="IPR023753">
    <property type="entry name" value="FAD/NAD-binding_dom"/>
</dbReference>
<dbReference type="RefSeq" id="WP_134529363.1">
    <property type="nucleotide sequence ID" value="NZ_SOHN01000009.1"/>
</dbReference>
<organism evidence="19 20">
    <name type="scientific">Cryobacterium serini</name>
    <dbReference type="NCBI Taxonomy" id="1259201"/>
    <lineage>
        <taxon>Bacteria</taxon>
        <taxon>Bacillati</taxon>
        <taxon>Actinomycetota</taxon>
        <taxon>Actinomycetes</taxon>
        <taxon>Micrococcales</taxon>
        <taxon>Microbacteriaceae</taxon>
        <taxon>Cryobacterium</taxon>
    </lineage>
</organism>
<dbReference type="Pfam" id="PF07992">
    <property type="entry name" value="Pyr_redox_2"/>
    <property type="match status" value="1"/>
</dbReference>
<protein>
    <recommendedName>
        <fullName evidence="4 16">Dihydrolipoyl dehydrogenase</fullName>
        <ecNumber evidence="3 16">1.8.1.4</ecNumber>
    </recommendedName>
</protein>
<feature type="binding site" evidence="14">
    <location>
        <position position="115"/>
    </location>
    <ligand>
        <name>FAD</name>
        <dbReference type="ChEBI" id="CHEBI:57692"/>
    </ligand>
</feature>
<evidence type="ECO:0000313" key="20">
    <source>
        <dbReference type="Proteomes" id="UP000297626"/>
    </source>
</evidence>
<comment type="caution">
    <text evidence="19">The sequence shown here is derived from an EMBL/GenBank/DDBJ whole genome shotgun (WGS) entry which is preliminary data.</text>
</comment>
<dbReference type="InterPro" id="IPR016156">
    <property type="entry name" value="FAD/NAD-linked_Rdtase_dimer_sf"/>
</dbReference>
<dbReference type="SUPFAM" id="SSF51905">
    <property type="entry name" value="FAD/NAD(P)-binding domain"/>
    <property type="match status" value="1"/>
</dbReference>
<dbReference type="PANTHER" id="PTHR22912">
    <property type="entry name" value="DISULFIDE OXIDOREDUCTASE"/>
    <property type="match status" value="1"/>
</dbReference>
<keyword evidence="6 16" id="KW-0285">Flavoprotein</keyword>
<accession>A0A4R9BRB2</accession>
<dbReference type="Pfam" id="PF02852">
    <property type="entry name" value="Pyr_redox_dim"/>
    <property type="match status" value="1"/>
</dbReference>
<feature type="disulfide bond" description="Redox-active" evidence="15">
    <location>
        <begin position="43"/>
        <end position="48"/>
    </location>
</feature>
<dbReference type="AlphaFoldDB" id="A0A4R9BRB2"/>
<evidence type="ECO:0000256" key="14">
    <source>
        <dbReference type="PIRSR" id="PIRSR000350-3"/>
    </source>
</evidence>
<dbReference type="SUPFAM" id="SSF55424">
    <property type="entry name" value="FAD/NAD-linked reductases, dimerisation (C-terminal) domain"/>
    <property type="match status" value="1"/>
</dbReference>
<reference evidence="19 20" key="1">
    <citation type="submission" date="2019-03" db="EMBL/GenBank/DDBJ databases">
        <title>Genomics of glacier-inhabiting Cryobacterium strains.</title>
        <authorList>
            <person name="Liu Q."/>
            <person name="Xin Y.-H."/>
        </authorList>
    </citation>
    <scope>NUCLEOTIDE SEQUENCE [LARGE SCALE GENOMIC DNA]</scope>
    <source>
        <strain evidence="19 20">Sr54</strain>
    </source>
</reference>
<comment type="similarity">
    <text evidence="2 16">Belongs to the class-I pyridine nucleotide-disulfide oxidoreductase family.</text>
</comment>
<dbReference type="InterPro" id="IPR006258">
    <property type="entry name" value="Lipoamide_DH"/>
</dbReference>
<dbReference type="InterPro" id="IPR012999">
    <property type="entry name" value="Pyr_OxRdtase_I_AS"/>
</dbReference>
<evidence type="ECO:0000256" key="12">
    <source>
        <dbReference type="ARBA" id="ARBA00049187"/>
    </source>
</evidence>
<comment type="cofactor">
    <cofactor evidence="14 16">
        <name>FAD</name>
        <dbReference type="ChEBI" id="CHEBI:57692"/>
    </cofactor>
    <text evidence="14 16">Binds 1 FAD per subunit.</text>
</comment>
<evidence type="ECO:0000256" key="10">
    <source>
        <dbReference type="ARBA" id="ARBA00023157"/>
    </source>
</evidence>
<evidence type="ECO:0000259" key="17">
    <source>
        <dbReference type="Pfam" id="PF02852"/>
    </source>
</evidence>
<dbReference type="Gene3D" id="3.30.390.30">
    <property type="match status" value="1"/>
</dbReference>
<evidence type="ECO:0000256" key="7">
    <source>
        <dbReference type="ARBA" id="ARBA00022827"/>
    </source>
</evidence>
<dbReference type="PROSITE" id="PS00076">
    <property type="entry name" value="PYRIDINE_REDOX_1"/>
    <property type="match status" value="1"/>
</dbReference>
<comment type="catalytic activity">
    <reaction evidence="12 16">
        <text>N(6)-[(R)-dihydrolipoyl]-L-lysyl-[protein] + NAD(+) = N(6)-[(R)-lipoyl]-L-lysyl-[protein] + NADH + H(+)</text>
        <dbReference type="Rhea" id="RHEA:15045"/>
        <dbReference type="Rhea" id="RHEA-COMP:10474"/>
        <dbReference type="Rhea" id="RHEA-COMP:10475"/>
        <dbReference type="ChEBI" id="CHEBI:15378"/>
        <dbReference type="ChEBI" id="CHEBI:57540"/>
        <dbReference type="ChEBI" id="CHEBI:57945"/>
        <dbReference type="ChEBI" id="CHEBI:83099"/>
        <dbReference type="ChEBI" id="CHEBI:83100"/>
        <dbReference type="EC" id="1.8.1.4"/>
    </reaction>
</comment>
<dbReference type="InterPro" id="IPR001100">
    <property type="entry name" value="Pyr_nuc-diS_OxRdtase"/>
</dbReference>
<dbReference type="GO" id="GO:0050660">
    <property type="term" value="F:flavin adenine dinucleotide binding"/>
    <property type="evidence" value="ECO:0007669"/>
    <property type="project" value="InterPro"/>
</dbReference>
<dbReference type="PIRSF" id="PIRSF000350">
    <property type="entry name" value="Mercury_reductase_MerA"/>
    <property type="match status" value="1"/>
</dbReference>
<dbReference type="InterPro" id="IPR036188">
    <property type="entry name" value="FAD/NAD-bd_sf"/>
</dbReference>
<evidence type="ECO:0000256" key="5">
    <source>
        <dbReference type="ARBA" id="ARBA00022490"/>
    </source>
</evidence>
<keyword evidence="14" id="KW-0547">Nucleotide-binding</keyword>
<evidence type="ECO:0000256" key="9">
    <source>
        <dbReference type="ARBA" id="ARBA00023027"/>
    </source>
</evidence>
<dbReference type="GO" id="GO:0005737">
    <property type="term" value="C:cytoplasm"/>
    <property type="evidence" value="ECO:0007669"/>
    <property type="project" value="UniProtKB-SubCell"/>
</dbReference>
<feature type="binding site" evidence="14">
    <location>
        <begin position="139"/>
        <end position="141"/>
    </location>
    <ligand>
        <name>FAD</name>
        <dbReference type="ChEBI" id="CHEBI:57692"/>
    </ligand>
</feature>
<dbReference type="PRINTS" id="PR00368">
    <property type="entry name" value="FADPNR"/>
</dbReference>
<dbReference type="EMBL" id="SOHN01000009">
    <property type="protein sequence ID" value="TFD89246.1"/>
    <property type="molecule type" value="Genomic_DNA"/>
</dbReference>
<dbReference type="InterPro" id="IPR050151">
    <property type="entry name" value="Class-I_Pyr_Nuc-Dis_Oxidored"/>
</dbReference>
<feature type="binding site" evidence="14">
    <location>
        <position position="198"/>
    </location>
    <ligand>
        <name>NAD(+)</name>
        <dbReference type="ChEBI" id="CHEBI:57540"/>
    </ligand>
</feature>
<dbReference type="Gene3D" id="3.50.50.60">
    <property type="entry name" value="FAD/NAD(P)-binding domain"/>
    <property type="match status" value="2"/>
</dbReference>
<keyword evidence="8 16" id="KW-0560">Oxidoreductase</keyword>
<evidence type="ECO:0000256" key="3">
    <source>
        <dbReference type="ARBA" id="ARBA00012608"/>
    </source>
</evidence>
<dbReference type="Proteomes" id="UP000297626">
    <property type="component" value="Unassembled WGS sequence"/>
</dbReference>
<dbReference type="NCBIfam" id="TIGR01350">
    <property type="entry name" value="lipoamide_DH"/>
    <property type="match status" value="1"/>
</dbReference>
<dbReference type="EC" id="1.8.1.4" evidence="3 16"/>
<feature type="active site" description="Proton acceptor" evidence="13">
    <location>
        <position position="435"/>
    </location>
</feature>
<evidence type="ECO:0000313" key="19">
    <source>
        <dbReference type="EMBL" id="TFD89246.1"/>
    </source>
</evidence>
<dbReference type="InterPro" id="IPR004099">
    <property type="entry name" value="Pyr_nucl-diS_OxRdtase_dimer"/>
</dbReference>
<dbReference type="PANTHER" id="PTHR22912:SF217">
    <property type="entry name" value="DIHYDROLIPOYL DEHYDROGENASE"/>
    <property type="match status" value="1"/>
</dbReference>
<evidence type="ECO:0000256" key="11">
    <source>
        <dbReference type="ARBA" id="ARBA00023284"/>
    </source>
</evidence>
<feature type="binding site" evidence="14">
    <location>
        <position position="52"/>
    </location>
    <ligand>
        <name>FAD</name>
        <dbReference type="ChEBI" id="CHEBI:57692"/>
    </ligand>
</feature>
<keyword evidence="20" id="KW-1185">Reference proteome</keyword>
<dbReference type="GO" id="GO:0006103">
    <property type="term" value="P:2-oxoglutarate metabolic process"/>
    <property type="evidence" value="ECO:0007669"/>
    <property type="project" value="TreeGrafter"/>
</dbReference>
<dbReference type="PRINTS" id="PR00411">
    <property type="entry name" value="PNDRDTASEI"/>
</dbReference>
<evidence type="ECO:0000256" key="1">
    <source>
        <dbReference type="ARBA" id="ARBA00004496"/>
    </source>
</evidence>
<dbReference type="GO" id="GO:0004148">
    <property type="term" value="F:dihydrolipoyl dehydrogenase (NADH) activity"/>
    <property type="evidence" value="ECO:0007669"/>
    <property type="project" value="UniProtKB-EC"/>
</dbReference>
<keyword evidence="9 14" id="KW-0520">NAD</keyword>
<evidence type="ECO:0000256" key="6">
    <source>
        <dbReference type="ARBA" id="ARBA00022630"/>
    </source>
</evidence>
<feature type="binding site" evidence="14">
    <location>
        <position position="302"/>
    </location>
    <ligand>
        <name>FAD</name>
        <dbReference type="ChEBI" id="CHEBI:57692"/>
    </ligand>
</feature>
<evidence type="ECO:0000256" key="4">
    <source>
        <dbReference type="ARBA" id="ARBA00016961"/>
    </source>
</evidence>